<feature type="compositionally biased region" description="Basic and acidic residues" evidence="1">
    <location>
        <begin position="22"/>
        <end position="38"/>
    </location>
</feature>
<proteinExistence type="predicted"/>
<dbReference type="EMBL" id="BAABDD010000020">
    <property type="protein sequence ID" value="GAA3754989.1"/>
    <property type="molecule type" value="Genomic_DNA"/>
</dbReference>
<name>A0ABP7G3V9_9ACTN</name>
<evidence type="ECO:0000313" key="3">
    <source>
        <dbReference type="Proteomes" id="UP001500908"/>
    </source>
</evidence>
<organism evidence="2 3">
    <name type="scientific">Salinactinospora qingdaonensis</name>
    <dbReference type="NCBI Taxonomy" id="702744"/>
    <lineage>
        <taxon>Bacteria</taxon>
        <taxon>Bacillati</taxon>
        <taxon>Actinomycetota</taxon>
        <taxon>Actinomycetes</taxon>
        <taxon>Streptosporangiales</taxon>
        <taxon>Nocardiopsidaceae</taxon>
        <taxon>Salinactinospora</taxon>
    </lineage>
</organism>
<sequence length="88" mass="9632">MNNVLCNTTRRNAGGPGLGNSREARGDTESGERGRDASDTESTWLSDGPSAVSWGWLSDRSEIPTAAIWIQPPRQIRDFAENKATEKQ</sequence>
<feature type="region of interest" description="Disordered" evidence="1">
    <location>
        <begin position="1"/>
        <end position="51"/>
    </location>
</feature>
<evidence type="ECO:0000313" key="2">
    <source>
        <dbReference type="EMBL" id="GAA3754989.1"/>
    </source>
</evidence>
<accession>A0ABP7G3V9</accession>
<feature type="compositionally biased region" description="Polar residues" evidence="1">
    <location>
        <begin position="1"/>
        <end position="11"/>
    </location>
</feature>
<protein>
    <submittedName>
        <fullName evidence="2">Uncharacterized protein</fullName>
    </submittedName>
</protein>
<keyword evidence="3" id="KW-1185">Reference proteome</keyword>
<comment type="caution">
    <text evidence="2">The sequence shown here is derived from an EMBL/GenBank/DDBJ whole genome shotgun (WGS) entry which is preliminary data.</text>
</comment>
<dbReference type="Proteomes" id="UP001500908">
    <property type="component" value="Unassembled WGS sequence"/>
</dbReference>
<evidence type="ECO:0000256" key="1">
    <source>
        <dbReference type="SAM" id="MobiDB-lite"/>
    </source>
</evidence>
<gene>
    <name evidence="2" type="ORF">GCM10022402_37080</name>
</gene>
<reference evidence="3" key="1">
    <citation type="journal article" date="2019" name="Int. J. Syst. Evol. Microbiol.">
        <title>The Global Catalogue of Microorganisms (GCM) 10K type strain sequencing project: providing services to taxonomists for standard genome sequencing and annotation.</title>
        <authorList>
            <consortium name="The Broad Institute Genomics Platform"/>
            <consortium name="The Broad Institute Genome Sequencing Center for Infectious Disease"/>
            <person name="Wu L."/>
            <person name="Ma J."/>
        </authorList>
    </citation>
    <scope>NUCLEOTIDE SEQUENCE [LARGE SCALE GENOMIC DNA]</scope>
    <source>
        <strain evidence="3">JCM 17137</strain>
    </source>
</reference>